<dbReference type="OrthoDB" id="9790409at2"/>
<dbReference type="AlphaFoldDB" id="A0A2S8B2Y1"/>
<keyword evidence="1" id="KW-0812">Transmembrane</keyword>
<protein>
    <recommendedName>
        <fullName evidence="4">YeeE/YedE family protein</fullName>
    </recommendedName>
</protein>
<dbReference type="Proteomes" id="UP000238954">
    <property type="component" value="Chromosome"/>
</dbReference>
<evidence type="ECO:0008006" key="4">
    <source>
        <dbReference type="Google" id="ProtNLM"/>
    </source>
</evidence>
<keyword evidence="3" id="KW-1185">Reference proteome</keyword>
<dbReference type="EMBL" id="PHFW01000003">
    <property type="protein sequence ID" value="PQM26703.1"/>
    <property type="molecule type" value="Genomic_DNA"/>
</dbReference>
<feature type="transmembrane region" description="Helical" evidence="1">
    <location>
        <begin position="107"/>
        <end position="130"/>
    </location>
</feature>
<dbReference type="InterPro" id="IPR046513">
    <property type="entry name" value="DUF6691"/>
</dbReference>
<gene>
    <name evidence="2" type="ORF">CVO77_17010</name>
</gene>
<name>A0A2S8B2Y1_9SPHN</name>
<comment type="caution">
    <text evidence="2">The sequence shown here is derived from an EMBL/GenBank/DDBJ whole genome shotgun (WGS) entry which is preliminary data.</text>
</comment>
<keyword evidence="1" id="KW-1133">Transmembrane helix</keyword>
<dbReference type="RefSeq" id="WP_106000072.1">
    <property type="nucleotide sequence ID" value="NZ_CM009578.1"/>
</dbReference>
<keyword evidence="1" id="KW-0472">Membrane</keyword>
<evidence type="ECO:0000313" key="2">
    <source>
        <dbReference type="EMBL" id="PQM26703.1"/>
    </source>
</evidence>
<evidence type="ECO:0000256" key="1">
    <source>
        <dbReference type="SAM" id="Phobius"/>
    </source>
</evidence>
<accession>A0A2S8B2Y1</accession>
<feature type="transmembrane region" description="Helical" evidence="1">
    <location>
        <begin position="43"/>
        <end position="60"/>
    </location>
</feature>
<proteinExistence type="predicted"/>
<sequence>MKRLLAALAAGAIFGAGLALSGMADPQRVRAFLDLFGAWDPTLAFVMGGALIPMAIAWAIQRRMANPILADAFDLPPTRGIDGPLAVGAVIFGIGWGISGLCPGPAIAGLALAPSQAIVAVAAMGAGMILHRLTSR</sequence>
<evidence type="ECO:0000313" key="3">
    <source>
        <dbReference type="Proteomes" id="UP000238954"/>
    </source>
</evidence>
<feature type="transmembrane region" description="Helical" evidence="1">
    <location>
        <begin position="81"/>
        <end position="101"/>
    </location>
</feature>
<dbReference type="Pfam" id="PF20398">
    <property type="entry name" value="DUF6691"/>
    <property type="match status" value="1"/>
</dbReference>
<reference evidence="3" key="1">
    <citation type="submission" date="2017-11" db="EMBL/GenBank/DDBJ databases">
        <title>The complete genome sequence of Sphingopyxis pomeranensis sp. nov. strain WS5A3p.</title>
        <authorList>
            <person name="Kaminski M.A."/>
        </authorList>
    </citation>
    <scope>NUCLEOTIDE SEQUENCE [LARGE SCALE GENOMIC DNA]</scope>
    <source>
        <strain evidence="3">WS5A3p</strain>
    </source>
</reference>
<organism evidence="2 3">
    <name type="scientific">Sphingopyxis lindanitolerans</name>
    <dbReference type="NCBI Taxonomy" id="2054227"/>
    <lineage>
        <taxon>Bacteria</taxon>
        <taxon>Pseudomonadati</taxon>
        <taxon>Pseudomonadota</taxon>
        <taxon>Alphaproteobacteria</taxon>
        <taxon>Sphingomonadales</taxon>
        <taxon>Sphingomonadaceae</taxon>
        <taxon>Sphingopyxis</taxon>
    </lineage>
</organism>